<name>A0ABN6FJX4_SINCY</name>
<organism evidence="2 3">
    <name type="scientific">Sinomonas cyclohexanicum</name>
    <name type="common">Corynebacterium cyclohexanicum</name>
    <dbReference type="NCBI Taxonomy" id="322009"/>
    <lineage>
        <taxon>Bacteria</taxon>
        <taxon>Bacillati</taxon>
        <taxon>Actinomycetota</taxon>
        <taxon>Actinomycetes</taxon>
        <taxon>Micrococcales</taxon>
        <taxon>Micrococcaceae</taxon>
        <taxon>Sinomonas</taxon>
    </lineage>
</organism>
<sequence>MASQERPAHADSDTSWWVRHVIGIGGHEFAGSGPAATTAKQVDAIFRLHLPRFQRERGGLVPIVFWAHGGLVNRGYAFGDALRAIPWWLANGIYPVYFVWDTGLVSTLNEVLAERLAHWMGSWRHSDGPDGGGAPPAGYGTQGEPTAEGDTADVVRVPGPSTTDGIVTDGAATRRDRIFDDVIRLVDGRGLWEQMKDDARDVSLVDGGAGRYVAERVDAFVRANPGTALHAVGHSAGAQFQSAFVSELVRRGLTLQTVQFLAPAMSIRQFTEEFMPLMESAAVRAFTMFSLGRETAQRDRLLGLYEEGSMLHFILNALEPDDGGGLLGLQECVEPSPLARWFGTDPDAGPVGAVWSVAMGSPRSSSGATTHSSFTHDVLTLDSMCRRILGRDDILSAGVFSGDAEIAFAVAHDDFLRRLRRRL</sequence>
<evidence type="ECO:0000313" key="3">
    <source>
        <dbReference type="Proteomes" id="UP001319861"/>
    </source>
</evidence>
<dbReference type="Proteomes" id="UP001319861">
    <property type="component" value="Chromosome"/>
</dbReference>
<evidence type="ECO:0008006" key="4">
    <source>
        <dbReference type="Google" id="ProtNLM"/>
    </source>
</evidence>
<proteinExistence type="predicted"/>
<dbReference type="InterPro" id="IPR029058">
    <property type="entry name" value="AB_hydrolase_fold"/>
</dbReference>
<reference evidence="2 3" key="1">
    <citation type="journal article" date="2021" name="J. Biosci. Bioeng.">
        <title>Identification and characterization of a chc gene cluster responsible for the aromatization pathway of cyclohexanecarboxylate degradation in Sinomonas cyclohexanicum ATCC 51369.</title>
        <authorList>
            <person name="Yamamoto T."/>
            <person name="Hasegawa Y."/>
            <person name="Lau P.C.K."/>
            <person name="Iwaki H."/>
        </authorList>
    </citation>
    <scope>NUCLEOTIDE SEQUENCE [LARGE SCALE GENOMIC DNA]</scope>
    <source>
        <strain evidence="2 3">ATCC 51369</strain>
    </source>
</reference>
<dbReference type="RefSeq" id="WP_229229844.1">
    <property type="nucleotide sequence ID" value="NZ_AP024525.1"/>
</dbReference>
<accession>A0ABN6FJX4</accession>
<evidence type="ECO:0000313" key="2">
    <source>
        <dbReference type="EMBL" id="BCT77099.1"/>
    </source>
</evidence>
<dbReference type="EMBL" id="AP024525">
    <property type="protein sequence ID" value="BCT77099.1"/>
    <property type="molecule type" value="Genomic_DNA"/>
</dbReference>
<evidence type="ECO:0000256" key="1">
    <source>
        <dbReference type="SAM" id="MobiDB-lite"/>
    </source>
</evidence>
<gene>
    <name evidence="2" type="ORF">SCMU_29410</name>
</gene>
<protein>
    <recommendedName>
        <fullName evidence="4">Alpha/beta hydrolase</fullName>
    </recommendedName>
</protein>
<feature type="region of interest" description="Disordered" evidence="1">
    <location>
        <begin position="127"/>
        <end position="150"/>
    </location>
</feature>
<dbReference type="SUPFAM" id="SSF53474">
    <property type="entry name" value="alpha/beta-Hydrolases"/>
    <property type="match status" value="1"/>
</dbReference>
<keyword evidence="3" id="KW-1185">Reference proteome</keyword>